<protein>
    <submittedName>
        <fullName evidence="2">Uncharacterized protein</fullName>
    </submittedName>
</protein>
<dbReference type="EMBL" id="JAJITD010000017">
    <property type="protein sequence ID" value="MCC8396327.1"/>
    <property type="molecule type" value="Genomic_DNA"/>
</dbReference>
<dbReference type="Proteomes" id="UP001431019">
    <property type="component" value="Unassembled WGS sequence"/>
</dbReference>
<sequence length="100" mass="11259">MKTSDYEGLPDDDALGPPLPEMTVSELEQRAQAYAMEMLTGTSSEGREIFNRYAEQHPARVKRALAAYKRSFQLVMSQHFLVVMDQQAEARPASTFAPSY</sequence>
<comment type="caution">
    <text evidence="2">The sequence shown here is derived from an EMBL/GenBank/DDBJ whole genome shotgun (WGS) entry which is preliminary data.</text>
</comment>
<feature type="region of interest" description="Disordered" evidence="1">
    <location>
        <begin position="1"/>
        <end position="20"/>
    </location>
</feature>
<evidence type="ECO:0000313" key="2">
    <source>
        <dbReference type="EMBL" id="MCC8396327.1"/>
    </source>
</evidence>
<name>A0ABS8K2F0_9BURK</name>
<gene>
    <name evidence="2" type="ORF">LJ656_27430</name>
</gene>
<reference evidence="2 3" key="1">
    <citation type="submission" date="2021-11" db="EMBL/GenBank/DDBJ databases">
        <authorList>
            <person name="Oh E.-T."/>
            <person name="Kim S.-B."/>
        </authorList>
    </citation>
    <scope>NUCLEOTIDE SEQUENCE [LARGE SCALE GENOMIC DNA]</scope>
    <source>
        <strain evidence="2 3">MMS20-SJTR3</strain>
    </source>
</reference>
<proteinExistence type="predicted"/>
<evidence type="ECO:0000313" key="3">
    <source>
        <dbReference type="Proteomes" id="UP001431019"/>
    </source>
</evidence>
<accession>A0ABS8K2F0</accession>
<dbReference type="RefSeq" id="WP_230512672.1">
    <property type="nucleotide sequence ID" value="NZ_JAJITD010000017.1"/>
</dbReference>
<organism evidence="2 3">
    <name type="scientific">Paraburkholderia sejongensis</name>
    <dbReference type="NCBI Taxonomy" id="2886946"/>
    <lineage>
        <taxon>Bacteria</taxon>
        <taxon>Pseudomonadati</taxon>
        <taxon>Pseudomonadota</taxon>
        <taxon>Betaproteobacteria</taxon>
        <taxon>Burkholderiales</taxon>
        <taxon>Burkholderiaceae</taxon>
        <taxon>Paraburkholderia</taxon>
    </lineage>
</organism>
<evidence type="ECO:0000256" key="1">
    <source>
        <dbReference type="SAM" id="MobiDB-lite"/>
    </source>
</evidence>
<keyword evidence="3" id="KW-1185">Reference proteome</keyword>